<evidence type="ECO:0000256" key="9">
    <source>
        <dbReference type="ARBA" id="ARBA00049940"/>
    </source>
</evidence>
<keyword evidence="6 10" id="KW-0407">Ion channel</keyword>
<comment type="function">
    <text evidence="9 10">Fluoride-specific ion channel. Important for reducing fluoride concentration in the cell, thus reducing its toxicity.</text>
</comment>
<evidence type="ECO:0000256" key="7">
    <source>
        <dbReference type="ARBA" id="ARBA00035120"/>
    </source>
</evidence>
<dbReference type="InterPro" id="IPR003691">
    <property type="entry name" value="FluC"/>
</dbReference>
<dbReference type="RefSeq" id="WP_218855507.1">
    <property type="nucleotide sequence ID" value="NZ_JACCAA010000001.1"/>
</dbReference>
<feature type="transmembrane region" description="Helical" evidence="10">
    <location>
        <begin position="64"/>
        <end position="83"/>
    </location>
</feature>
<proteinExistence type="inferred from homology"/>
<dbReference type="AlphaFoldDB" id="A0A7Y9S470"/>
<dbReference type="EMBL" id="JACCAA010000001">
    <property type="protein sequence ID" value="NYG59703.1"/>
    <property type="molecule type" value="Genomic_DNA"/>
</dbReference>
<keyword evidence="12" id="KW-1185">Reference proteome</keyword>
<keyword evidence="5 10" id="KW-0472">Membrane</keyword>
<dbReference type="GO" id="GO:0005886">
    <property type="term" value="C:plasma membrane"/>
    <property type="evidence" value="ECO:0007669"/>
    <property type="project" value="UniProtKB-SubCell"/>
</dbReference>
<dbReference type="Pfam" id="PF02537">
    <property type="entry name" value="CRCB"/>
    <property type="match status" value="1"/>
</dbReference>
<evidence type="ECO:0000313" key="12">
    <source>
        <dbReference type="Proteomes" id="UP000540656"/>
    </source>
</evidence>
<keyword evidence="10" id="KW-0813">Transport</keyword>
<evidence type="ECO:0000256" key="2">
    <source>
        <dbReference type="ARBA" id="ARBA00022475"/>
    </source>
</evidence>
<comment type="caution">
    <text evidence="11">The sequence shown here is derived from an EMBL/GenBank/DDBJ whole genome shotgun (WGS) entry which is preliminary data.</text>
</comment>
<gene>
    <name evidence="10" type="primary">fluC</name>
    <name evidence="10" type="synonym">crcB</name>
    <name evidence="11" type="ORF">BJ980_002626</name>
</gene>
<name>A0A7Y9S470_9ACTN</name>
<dbReference type="PANTHER" id="PTHR28259">
    <property type="entry name" value="FLUORIDE EXPORT PROTEIN 1-RELATED"/>
    <property type="match status" value="1"/>
</dbReference>
<feature type="transmembrane region" description="Helical" evidence="10">
    <location>
        <begin position="37"/>
        <end position="55"/>
    </location>
</feature>
<dbReference type="HAMAP" id="MF_00454">
    <property type="entry name" value="FluC"/>
    <property type="match status" value="1"/>
</dbReference>
<dbReference type="GO" id="GO:0140114">
    <property type="term" value="P:cellular detoxification of fluoride"/>
    <property type="evidence" value="ECO:0007669"/>
    <property type="project" value="UniProtKB-UniRule"/>
</dbReference>
<dbReference type="GO" id="GO:0046872">
    <property type="term" value="F:metal ion binding"/>
    <property type="evidence" value="ECO:0007669"/>
    <property type="project" value="UniProtKB-KW"/>
</dbReference>
<keyword evidence="10" id="KW-0915">Sodium</keyword>
<comment type="catalytic activity">
    <reaction evidence="8">
        <text>fluoride(in) = fluoride(out)</text>
        <dbReference type="Rhea" id="RHEA:76159"/>
        <dbReference type="ChEBI" id="CHEBI:17051"/>
    </reaction>
    <physiologicalReaction direction="left-to-right" evidence="8">
        <dbReference type="Rhea" id="RHEA:76160"/>
    </physiologicalReaction>
</comment>
<keyword evidence="3 10" id="KW-0812">Transmembrane</keyword>
<dbReference type="PANTHER" id="PTHR28259:SF1">
    <property type="entry name" value="FLUORIDE EXPORT PROTEIN 1-RELATED"/>
    <property type="match status" value="1"/>
</dbReference>
<keyword evidence="4 10" id="KW-1133">Transmembrane helix</keyword>
<reference evidence="11 12" key="1">
    <citation type="submission" date="2020-07" db="EMBL/GenBank/DDBJ databases">
        <title>Sequencing the genomes of 1000 actinobacteria strains.</title>
        <authorList>
            <person name="Klenk H.-P."/>
        </authorList>
    </citation>
    <scope>NUCLEOTIDE SEQUENCE [LARGE SCALE GENOMIC DNA]</scope>
    <source>
        <strain evidence="11 12">DSM 23819</strain>
    </source>
</reference>
<evidence type="ECO:0000256" key="5">
    <source>
        <dbReference type="ARBA" id="ARBA00023136"/>
    </source>
</evidence>
<evidence type="ECO:0000256" key="10">
    <source>
        <dbReference type="HAMAP-Rule" id="MF_00454"/>
    </source>
</evidence>
<keyword evidence="10" id="KW-0406">Ion transport</keyword>
<evidence type="ECO:0000256" key="1">
    <source>
        <dbReference type="ARBA" id="ARBA00004651"/>
    </source>
</evidence>
<keyword evidence="10" id="KW-0479">Metal-binding</keyword>
<feature type="binding site" evidence="10">
    <location>
        <position position="77"/>
    </location>
    <ligand>
        <name>Na(+)</name>
        <dbReference type="ChEBI" id="CHEBI:29101"/>
        <note>structural</note>
    </ligand>
</feature>
<keyword evidence="2 10" id="KW-1003">Cell membrane</keyword>
<evidence type="ECO:0000256" key="3">
    <source>
        <dbReference type="ARBA" id="ARBA00022692"/>
    </source>
</evidence>
<evidence type="ECO:0000313" key="11">
    <source>
        <dbReference type="EMBL" id="NYG59703.1"/>
    </source>
</evidence>
<comment type="similarity">
    <text evidence="7 10">Belongs to the fluoride channel Fluc/FEX (TC 1.A.43) family.</text>
</comment>
<feature type="transmembrane region" description="Helical" evidence="10">
    <location>
        <begin position="7"/>
        <end position="25"/>
    </location>
</feature>
<evidence type="ECO:0000256" key="6">
    <source>
        <dbReference type="ARBA" id="ARBA00023303"/>
    </source>
</evidence>
<accession>A0A7Y9S470</accession>
<dbReference type="GO" id="GO:0062054">
    <property type="term" value="F:fluoride channel activity"/>
    <property type="evidence" value="ECO:0007669"/>
    <property type="project" value="UniProtKB-UniRule"/>
</dbReference>
<protein>
    <recommendedName>
        <fullName evidence="10">Fluoride-specific ion channel FluC</fullName>
    </recommendedName>
</protein>
<dbReference type="Proteomes" id="UP000540656">
    <property type="component" value="Unassembled WGS sequence"/>
</dbReference>
<evidence type="ECO:0000256" key="4">
    <source>
        <dbReference type="ARBA" id="ARBA00022989"/>
    </source>
</evidence>
<feature type="transmembrane region" description="Helical" evidence="10">
    <location>
        <begin position="95"/>
        <end position="116"/>
    </location>
</feature>
<organism evidence="11 12">
    <name type="scientific">Nocardioides daedukensis</name>
    <dbReference type="NCBI Taxonomy" id="634462"/>
    <lineage>
        <taxon>Bacteria</taxon>
        <taxon>Bacillati</taxon>
        <taxon>Actinomycetota</taxon>
        <taxon>Actinomycetes</taxon>
        <taxon>Propionibacteriales</taxon>
        <taxon>Nocardioidaceae</taxon>
        <taxon>Nocardioides</taxon>
    </lineage>
</organism>
<feature type="binding site" evidence="10">
    <location>
        <position position="74"/>
    </location>
    <ligand>
        <name>Na(+)</name>
        <dbReference type="ChEBI" id="CHEBI:29101"/>
        <note>structural</note>
    </ligand>
</feature>
<comment type="subcellular location">
    <subcellularLocation>
        <location evidence="1 10">Cell membrane</location>
        <topology evidence="1 10">Multi-pass membrane protein</topology>
    </subcellularLocation>
</comment>
<evidence type="ECO:0000256" key="8">
    <source>
        <dbReference type="ARBA" id="ARBA00035585"/>
    </source>
</evidence>
<sequence length="124" mass="12784">MNRRPQAVDLLAIGLGGALGALMRWGAGQATPNADGFPWTTFAINVVGCLLLALLPRVVTTGRAALFLGPGLLGSFTTMSAASEEGRALLADGDLVIALAYLTATLLAAVLAVALATPRRRLER</sequence>
<comment type="activity regulation">
    <text evidence="10">Na(+) is not transported, but it plays an essential structural role and its presence is essential for fluoride channel function.</text>
</comment>